<feature type="compositionally biased region" description="Basic and acidic residues" evidence="1">
    <location>
        <begin position="157"/>
        <end position="168"/>
    </location>
</feature>
<accession>A0A1Y1ZSM3</accession>
<organism evidence="2 3">
    <name type="scientific">Clohesyomyces aquaticus</name>
    <dbReference type="NCBI Taxonomy" id="1231657"/>
    <lineage>
        <taxon>Eukaryota</taxon>
        <taxon>Fungi</taxon>
        <taxon>Dikarya</taxon>
        <taxon>Ascomycota</taxon>
        <taxon>Pezizomycotina</taxon>
        <taxon>Dothideomycetes</taxon>
        <taxon>Pleosporomycetidae</taxon>
        <taxon>Pleosporales</taxon>
        <taxon>Lindgomycetaceae</taxon>
        <taxon>Clohesyomyces</taxon>
    </lineage>
</organism>
<keyword evidence="3" id="KW-1185">Reference proteome</keyword>
<gene>
    <name evidence="2" type="ORF">BCR34DRAFT_272486</name>
</gene>
<dbReference type="EMBL" id="MCFA01000043">
    <property type="protein sequence ID" value="ORY13263.1"/>
    <property type="molecule type" value="Genomic_DNA"/>
</dbReference>
<dbReference type="Proteomes" id="UP000193144">
    <property type="component" value="Unassembled WGS sequence"/>
</dbReference>
<sequence length="193" mass="22220">MVILLETSLTMDGRSQRQKKRALHMYARTHSTVLYSLSTQTQSKETNSSIIAHKKFVRTYAPVIFEDPDETWQNKVLTHSIRIFLRDTSPTLPCPLPQHLILLRPPTRYRNPGRWIIQLAPQRTKNSFQGSLLRKRKLRHPSSVGPLSPHPESSLTRTDRAESKEQGTRIRPPHSPTILPVVQQKSNKNLCFT</sequence>
<proteinExistence type="predicted"/>
<dbReference type="AlphaFoldDB" id="A0A1Y1ZSM3"/>
<protein>
    <submittedName>
        <fullName evidence="2">Uncharacterized protein</fullName>
    </submittedName>
</protein>
<name>A0A1Y1ZSM3_9PLEO</name>
<evidence type="ECO:0000256" key="1">
    <source>
        <dbReference type="SAM" id="MobiDB-lite"/>
    </source>
</evidence>
<evidence type="ECO:0000313" key="2">
    <source>
        <dbReference type="EMBL" id="ORY13263.1"/>
    </source>
</evidence>
<feature type="region of interest" description="Disordered" evidence="1">
    <location>
        <begin position="135"/>
        <end position="179"/>
    </location>
</feature>
<evidence type="ECO:0000313" key="3">
    <source>
        <dbReference type="Proteomes" id="UP000193144"/>
    </source>
</evidence>
<reference evidence="2 3" key="1">
    <citation type="submission" date="2016-07" db="EMBL/GenBank/DDBJ databases">
        <title>Pervasive Adenine N6-methylation of Active Genes in Fungi.</title>
        <authorList>
            <consortium name="DOE Joint Genome Institute"/>
            <person name="Mondo S.J."/>
            <person name="Dannebaum R.O."/>
            <person name="Kuo R.C."/>
            <person name="Labutti K."/>
            <person name="Haridas S."/>
            <person name="Kuo A."/>
            <person name="Salamov A."/>
            <person name="Ahrendt S.R."/>
            <person name="Lipzen A."/>
            <person name="Sullivan W."/>
            <person name="Andreopoulos W.B."/>
            <person name="Clum A."/>
            <person name="Lindquist E."/>
            <person name="Daum C."/>
            <person name="Ramamoorthy G.K."/>
            <person name="Gryganskyi A."/>
            <person name="Culley D."/>
            <person name="Magnuson J.K."/>
            <person name="James T.Y."/>
            <person name="O'Malley M.A."/>
            <person name="Stajich J.E."/>
            <person name="Spatafora J.W."/>
            <person name="Visel A."/>
            <person name="Grigoriev I.V."/>
        </authorList>
    </citation>
    <scope>NUCLEOTIDE SEQUENCE [LARGE SCALE GENOMIC DNA]</scope>
    <source>
        <strain evidence="2 3">CBS 115471</strain>
    </source>
</reference>
<comment type="caution">
    <text evidence="2">The sequence shown here is derived from an EMBL/GenBank/DDBJ whole genome shotgun (WGS) entry which is preliminary data.</text>
</comment>